<gene>
    <name evidence="1" type="ORF">F8388_019202</name>
</gene>
<reference evidence="1 2" key="1">
    <citation type="journal article" date="2020" name="bioRxiv">
        <title>Sequence and annotation of 42 cannabis genomes reveals extensive copy number variation in cannabinoid synthesis and pathogen resistance genes.</title>
        <authorList>
            <person name="Mckernan K.J."/>
            <person name="Helbert Y."/>
            <person name="Kane L.T."/>
            <person name="Ebling H."/>
            <person name="Zhang L."/>
            <person name="Liu B."/>
            <person name="Eaton Z."/>
            <person name="Mclaughlin S."/>
            <person name="Kingan S."/>
            <person name="Baybayan P."/>
            <person name="Concepcion G."/>
            <person name="Jordan M."/>
            <person name="Riva A."/>
            <person name="Barbazuk W."/>
            <person name="Harkins T."/>
        </authorList>
    </citation>
    <scope>NUCLEOTIDE SEQUENCE [LARGE SCALE GENOMIC DNA]</scope>
    <source>
        <strain evidence="2">cv. Jamaican Lion 4</strain>
        <tissue evidence="1">Leaf</tissue>
    </source>
</reference>
<accession>A0A7J6F5T7</accession>
<organism evidence="1 2">
    <name type="scientific">Cannabis sativa</name>
    <name type="common">Hemp</name>
    <name type="synonym">Marijuana</name>
    <dbReference type="NCBI Taxonomy" id="3483"/>
    <lineage>
        <taxon>Eukaryota</taxon>
        <taxon>Viridiplantae</taxon>
        <taxon>Streptophyta</taxon>
        <taxon>Embryophyta</taxon>
        <taxon>Tracheophyta</taxon>
        <taxon>Spermatophyta</taxon>
        <taxon>Magnoliopsida</taxon>
        <taxon>eudicotyledons</taxon>
        <taxon>Gunneridae</taxon>
        <taxon>Pentapetalae</taxon>
        <taxon>rosids</taxon>
        <taxon>fabids</taxon>
        <taxon>Rosales</taxon>
        <taxon>Cannabaceae</taxon>
        <taxon>Cannabis</taxon>
    </lineage>
</organism>
<dbReference type="AlphaFoldDB" id="A0A7J6F5T7"/>
<protein>
    <submittedName>
        <fullName evidence="1">Uncharacterized protein</fullName>
    </submittedName>
</protein>
<sequence length="204" mass="21931">MAGAGVGSIMEGVVLSMGASFGFEAVDLSTEVGDSMFLASIRPITCEAREFLQVPFVWHEIKEAFVSEVGHGQEAWYKWSDDGEGVSLRPYAGGAKAGRACWSLCEGSEGASLGSRIGEVYSILRPGTLSNAWGSSREMDKAKRNADLFVHTVEQVHIFDSHPTTLHLHNTVLHSNSCLLPNDNIHQAADLDSSAYSVAMLSAL</sequence>
<dbReference type="Proteomes" id="UP000525078">
    <property type="component" value="Unassembled WGS sequence"/>
</dbReference>
<proteinExistence type="predicted"/>
<comment type="caution">
    <text evidence="1">The sequence shown here is derived from an EMBL/GenBank/DDBJ whole genome shotgun (WGS) entry which is preliminary data.</text>
</comment>
<dbReference type="EMBL" id="JAATIP010000155">
    <property type="protein sequence ID" value="KAF4365958.1"/>
    <property type="molecule type" value="Genomic_DNA"/>
</dbReference>
<evidence type="ECO:0000313" key="2">
    <source>
        <dbReference type="Proteomes" id="UP000525078"/>
    </source>
</evidence>
<evidence type="ECO:0000313" key="1">
    <source>
        <dbReference type="EMBL" id="KAF4365958.1"/>
    </source>
</evidence>
<name>A0A7J6F5T7_CANSA</name>